<comment type="catalytic activity">
    <reaction evidence="4">
        <text>(E)-4-coumarate + ATP + CoA = (E)-4-coumaroyl-CoA + AMP + diphosphate</text>
        <dbReference type="Rhea" id="RHEA:19641"/>
        <dbReference type="ChEBI" id="CHEBI:12876"/>
        <dbReference type="ChEBI" id="CHEBI:30616"/>
        <dbReference type="ChEBI" id="CHEBI:33019"/>
        <dbReference type="ChEBI" id="CHEBI:57287"/>
        <dbReference type="ChEBI" id="CHEBI:85008"/>
        <dbReference type="ChEBI" id="CHEBI:456215"/>
        <dbReference type="EC" id="6.2.1.12"/>
    </reaction>
    <physiologicalReaction direction="left-to-right" evidence="4">
        <dbReference type="Rhea" id="RHEA:19642"/>
    </physiologicalReaction>
</comment>
<name>A0A2I0W105_9ASPA</name>
<feature type="domain" description="AMP-dependent synthetase/ligase" evidence="6">
    <location>
        <begin position="2"/>
        <end position="202"/>
    </location>
</feature>
<dbReference type="AlphaFoldDB" id="A0A2I0W105"/>
<evidence type="ECO:0000256" key="5">
    <source>
        <dbReference type="SAM" id="Phobius"/>
    </source>
</evidence>
<keyword evidence="5" id="KW-0812">Transmembrane</keyword>
<dbReference type="Pfam" id="PF00501">
    <property type="entry name" value="AMP-binding"/>
    <property type="match status" value="1"/>
</dbReference>
<evidence type="ECO:0000313" key="8">
    <source>
        <dbReference type="Proteomes" id="UP000233837"/>
    </source>
</evidence>
<evidence type="ECO:0000256" key="3">
    <source>
        <dbReference type="ARBA" id="ARBA00022840"/>
    </source>
</evidence>
<evidence type="ECO:0000256" key="4">
    <source>
        <dbReference type="ARBA" id="ARBA00034252"/>
    </source>
</evidence>
<dbReference type="SUPFAM" id="SSF56801">
    <property type="entry name" value="Acetyl-CoA synthetase-like"/>
    <property type="match status" value="1"/>
</dbReference>
<keyword evidence="2 7" id="KW-0436">Ligase</keyword>
<dbReference type="Gene3D" id="3.40.50.980">
    <property type="match status" value="2"/>
</dbReference>
<keyword evidence="8" id="KW-1185">Reference proteome</keyword>
<evidence type="ECO:0000259" key="6">
    <source>
        <dbReference type="Pfam" id="PF00501"/>
    </source>
</evidence>
<dbReference type="PROSITE" id="PS00455">
    <property type="entry name" value="AMP_BINDING"/>
    <property type="match status" value="1"/>
</dbReference>
<dbReference type="EC" id="6.2.1.12" evidence="1"/>
<dbReference type="STRING" id="906689.A0A2I0W105"/>
<dbReference type="GO" id="GO:0106290">
    <property type="term" value="F:trans-cinnamate-CoA ligase activity"/>
    <property type="evidence" value="ECO:0007669"/>
    <property type="project" value="UniProtKB-ARBA"/>
</dbReference>
<dbReference type="EMBL" id="KZ503041">
    <property type="protein sequence ID" value="PKU69342.1"/>
    <property type="molecule type" value="Genomic_DNA"/>
</dbReference>
<evidence type="ECO:0000256" key="2">
    <source>
        <dbReference type="ARBA" id="ARBA00022598"/>
    </source>
</evidence>
<organism evidence="7 8">
    <name type="scientific">Dendrobium catenatum</name>
    <dbReference type="NCBI Taxonomy" id="906689"/>
    <lineage>
        <taxon>Eukaryota</taxon>
        <taxon>Viridiplantae</taxon>
        <taxon>Streptophyta</taxon>
        <taxon>Embryophyta</taxon>
        <taxon>Tracheophyta</taxon>
        <taxon>Spermatophyta</taxon>
        <taxon>Magnoliopsida</taxon>
        <taxon>Liliopsida</taxon>
        <taxon>Asparagales</taxon>
        <taxon>Orchidaceae</taxon>
        <taxon>Epidendroideae</taxon>
        <taxon>Malaxideae</taxon>
        <taxon>Dendrobiinae</taxon>
        <taxon>Dendrobium</taxon>
    </lineage>
</organism>
<feature type="transmembrane region" description="Helical" evidence="5">
    <location>
        <begin position="124"/>
        <end position="146"/>
    </location>
</feature>
<dbReference type="PANTHER" id="PTHR24096">
    <property type="entry name" value="LONG-CHAIN-FATTY-ACID--COA LIGASE"/>
    <property type="match status" value="1"/>
</dbReference>
<protein>
    <recommendedName>
        <fullName evidence="1">4-coumarate--CoA ligase</fullName>
        <ecNumber evidence="1">6.2.1.12</ecNumber>
    </recommendedName>
</protein>
<keyword evidence="5" id="KW-0472">Membrane</keyword>
<dbReference type="GO" id="GO:0016207">
    <property type="term" value="F:4-coumarate-CoA ligase activity"/>
    <property type="evidence" value="ECO:0007669"/>
    <property type="project" value="UniProtKB-EC"/>
</dbReference>
<sequence>MSSGAILSTANHLLTRRELISQVQDSRPSLILTTQSLYPKLLGLIPRPPVLIDQFLQTLTPSQTLTTTPNHAAALMYSSGTTGRSKGVICTHGNLIHMASALRRIWGTRNESGKKDVYLCVIPLFHMFGFSVFVCGAVAAGATVVVMERYSLEGVLEAVEKWGVTRMPAVPPMVVQMVKKREMAKKYDLRSLKEVICSGLLMQQPMTRVLLNTHNLCVL</sequence>
<keyword evidence="3" id="KW-0547">Nucleotide-binding</keyword>
<dbReference type="GO" id="GO:0005524">
    <property type="term" value="F:ATP binding"/>
    <property type="evidence" value="ECO:0007669"/>
    <property type="project" value="UniProtKB-KW"/>
</dbReference>
<proteinExistence type="predicted"/>
<dbReference type="Proteomes" id="UP000233837">
    <property type="component" value="Unassembled WGS sequence"/>
</dbReference>
<reference evidence="7 8" key="2">
    <citation type="journal article" date="2017" name="Nature">
        <title>The Apostasia genome and the evolution of orchids.</title>
        <authorList>
            <person name="Zhang G.Q."/>
            <person name="Liu K.W."/>
            <person name="Li Z."/>
            <person name="Lohaus R."/>
            <person name="Hsiao Y.Y."/>
            <person name="Niu S.C."/>
            <person name="Wang J.Y."/>
            <person name="Lin Y.C."/>
            <person name="Xu Q."/>
            <person name="Chen L.J."/>
            <person name="Yoshida K."/>
            <person name="Fujiwara S."/>
            <person name="Wang Z.W."/>
            <person name="Zhang Y.Q."/>
            <person name="Mitsuda N."/>
            <person name="Wang M."/>
            <person name="Liu G.H."/>
            <person name="Pecoraro L."/>
            <person name="Huang H.X."/>
            <person name="Xiao X.J."/>
            <person name="Lin M."/>
            <person name="Wu X.Y."/>
            <person name="Wu W.L."/>
            <person name="Chen Y.Y."/>
            <person name="Chang S.B."/>
            <person name="Sakamoto S."/>
            <person name="Ohme-Takagi M."/>
            <person name="Yagi M."/>
            <person name="Zeng S.J."/>
            <person name="Shen C.Y."/>
            <person name="Yeh C.M."/>
            <person name="Luo Y.B."/>
            <person name="Tsai W.C."/>
            <person name="Van de Peer Y."/>
            <person name="Liu Z.J."/>
        </authorList>
    </citation>
    <scope>NUCLEOTIDE SEQUENCE [LARGE SCALE GENOMIC DNA]</scope>
    <source>
        <tissue evidence="7">The whole plant</tissue>
    </source>
</reference>
<keyword evidence="5" id="KW-1133">Transmembrane helix</keyword>
<dbReference type="InterPro" id="IPR000873">
    <property type="entry name" value="AMP-dep_synth/lig_dom"/>
</dbReference>
<dbReference type="InterPro" id="IPR020845">
    <property type="entry name" value="AMP-binding_CS"/>
</dbReference>
<evidence type="ECO:0000256" key="1">
    <source>
        <dbReference type="ARBA" id="ARBA00012959"/>
    </source>
</evidence>
<dbReference type="GO" id="GO:0009698">
    <property type="term" value="P:phenylpropanoid metabolic process"/>
    <property type="evidence" value="ECO:0007669"/>
    <property type="project" value="UniProtKB-ARBA"/>
</dbReference>
<evidence type="ECO:0000313" key="7">
    <source>
        <dbReference type="EMBL" id="PKU69342.1"/>
    </source>
</evidence>
<gene>
    <name evidence="7" type="primary">4CLL8</name>
    <name evidence="7" type="ORF">MA16_Dca002612</name>
</gene>
<keyword evidence="3" id="KW-0067">ATP-binding</keyword>
<dbReference type="PANTHER" id="PTHR24096:SF338">
    <property type="entry name" value="4-COUMARATE--COA LIGASE-LIKE 8-RELATED"/>
    <property type="match status" value="1"/>
</dbReference>
<reference evidence="7 8" key="1">
    <citation type="journal article" date="2016" name="Sci. Rep.">
        <title>The Dendrobium catenatum Lindl. genome sequence provides insights into polysaccharide synthase, floral development and adaptive evolution.</title>
        <authorList>
            <person name="Zhang G.Q."/>
            <person name="Xu Q."/>
            <person name="Bian C."/>
            <person name="Tsai W.C."/>
            <person name="Yeh C.M."/>
            <person name="Liu K.W."/>
            <person name="Yoshida K."/>
            <person name="Zhang L.S."/>
            <person name="Chang S.B."/>
            <person name="Chen F."/>
            <person name="Shi Y."/>
            <person name="Su Y.Y."/>
            <person name="Zhang Y.Q."/>
            <person name="Chen L.J."/>
            <person name="Yin Y."/>
            <person name="Lin M."/>
            <person name="Huang H."/>
            <person name="Deng H."/>
            <person name="Wang Z.W."/>
            <person name="Zhu S.L."/>
            <person name="Zhao X."/>
            <person name="Deng C."/>
            <person name="Niu S.C."/>
            <person name="Huang J."/>
            <person name="Wang M."/>
            <person name="Liu G.H."/>
            <person name="Yang H.J."/>
            <person name="Xiao X.J."/>
            <person name="Hsiao Y.Y."/>
            <person name="Wu W.L."/>
            <person name="Chen Y.Y."/>
            <person name="Mitsuda N."/>
            <person name="Ohme-Takagi M."/>
            <person name="Luo Y.B."/>
            <person name="Van de Peer Y."/>
            <person name="Liu Z.J."/>
        </authorList>
    </citation>
    <scope>NUCLEOTIDE SEQUENCE [LARGE SCALE GENOMIC DNA]</scope>
    <source>
        <tissue evidence="7">The whole plant</tissue>
    </source>
</reference>
<dbReference type="GO" id="GO:0005777">
    <property type="term" value="C:peroxisome"/>
    <property type="evidence" value="ECO:0007669"/>
    <property type="project" value="TreeGrafter"/>
</dbReference>
<accession>A0A2I0W105</accession>